<proteinExistence type="predicted"/>
<dbReference type="Pfam" id="PF10029">
    <property type="entry name" value="DUF2271"/>
    <property type="match status" value="1"/>
</dbReference>
<dbReference type="Proteomes" id="UP000633814">
    <property type="component" value="Unassembled WGS sequence"/>
</dbReference>
<keyword evidence="1" id="KW-0732">Signal</keyword>
<evidence type="ECO:0000313" key="3">
    <source>
        <dbReference type="Proteomes" id="UP000633814"/>
    </source>
</evidence>
<gene>
    <name evidence="2" type="ORF">JAO78_003300</name>
</gene>
<evidence type="ECO:0000256" key="1">
    <source>
        <dbReference type="SAM" id="SignalP"/>
    </source>
</evidence>
<evidence type="ECO:0000313" key="2">
    <source>
        <dbReference type="EMBL" id="MCB5225838.1"/>
    </source>
</evidence>
<protein>
    <submittedName>
        <fullName evidence="2">DUF2271 domain-containing protein</fullName>
    </submittedName>
</protein>
<feature type="signal peptide" evidence="1">
    <location>
        <begin position="1"/>
        <end position="22"/>
    </location>
</feature>
<dbReference type="EMBL" id="JAEINI020000001">
    <property type="protein sequence ID" value="MCB5225838.1"/>
    <property type="molecule type" value="Genomic_DNA"/>
</dbReference>
<comment type="caution">
    <text evidence="2">The sequence shown here is derived from an EMBL/GenBank/DDBJ whole genome shotgun (WGS) entry which is preliminary data.</text>
</comment>
<name>A0ABS8C0Y6_9ALTE</name>
<accession>A0ABS8C0Y6</accession>
<reference evidence="2 3" key="1">
    <citation type="submission" date="2021-10" db="EMBL/GenBank/DDBJ databases">
        <title>Alishewanella koreense sp. nov. isolated from seawater of southwestern coast in South Korea and the proposal for the reclassification of Rheinheimera perlucida and Rheinheimera tuosuensis as Arsukibacterium perlucida and Arsukibacterium tuosuensis.</title>
        <authorList>
            <person name="Kim K.H."/>
            <person name="Ruan W."/>
            <person name="Kim K.R."/>
            <person name="Baek J.H."/>
            <person name="Jeon C.O."/>
        </authorList>
    </citation>
    <scope>NUCLEOTIDE SEQUENCE [LARGE SCALE GENOMIC DNA]</scope>
    <source>
        <strain evidence="2 3">16-MA</strain>
    </source>
</reference>
<sequence length="156" mass="16992">MPKIILTTGLLLIFSLANTAAAAEVTVNATLNNYQGNGAYLAIYLTDANGKFNQTLWIAGEKQKYYKHLREWAKGSGMQAMEYDGLTGASVSSGDSITFKTNIDDALIDAGYLIRIDSAVEDQRDNRIDAEVALTRQGANMPVKGRGYIKTLSYSL</sequence>
<dbReference type="RefSeq" id="WP_226749917.1">
    <property type="nucleotide sequence ID" value="NZ_JAEINI020000001.1"/>
</dbReference>
<keyword evidence="3" id="KW-1185">Reference proteome</keyword>
<organism evidence="2 3">
    <name type="scientific">Alishewanella maricola</name>
    <dbReference type="NCBI Taxonomy" id="2795740"/>
    <lineage>
        <taxon>Bacteria</taxon>
        <taxon>Pseudomonadati</taxon>
        <taxon>Pseudomonadota</taxon>
        <taxon>Gammaproteobacteria</taxon>
        <taxon>Alteromonadales</taxon>
        <taxon>Alteromonadaceae</taxon>
        <taxon>Alishewanella</taxon>
    </lineage>
</organism>
<feature type="chain" id="PRO_5046112120" evidence="1">
    <location>
        <begin position="23"/>
        <end position="156"/>
    </location>
</feature>
<dbReference type="InterPro" id="IPR014469">
    <property type="entry name" value="DUF2271"/>
</dbReference>